<feature type="transmembrane region" description="Helical" evidence="1">
    <location>
        <begin position="226"/>
        <end position="248"/>
    </location>
</feature>
<feature type="transmembrane region" description="Helical" evidence="1">
    <location>
        <begin position="186"/>
        <end position="206"/>
    </location>
</feature>
<name>A0A0D0HIX8_9BACL</name>
<feature type="transmembrane region" description="Helical" evidence="1">
    <location>
        <begin position="100"/>
        <end position="123"/>
    </location>
</feature>
<keyword evidence="1" id="KW-1133">Transmembrane helix</keyword>
<comment type="caution">
    <text evidence="2">The sequence shown here is derived from an EMBL/GenBank/DDBJ whole genome shotgun (WGS) entry which is preliminary data.</text>
</comment>
<organism evidence="2 3">
    <name type="scientific">Anoxybacillus ayderensis</name>
    <dbReference type="NCBI Taxonomy" id="265546"/>
    <lineage>
        <taxon>Bacteria</taxon>
        <taxon>Bacillati</taxon>
        <taxon>Bacillota</taxon>
        <taxon>Bacilli</taxon>
        <taxon>Bacillales</taxon>
        <taxon>Anoxybacillaceae</taxon>
        <taxon>Anoxybacillus</taxon>
    </lineage>
</organism>
<dbReference type="PATRIC" id="fig|265546.4.peg.2646"/>
<feature type="transmembrane region" description="Helical" evidence="1">
    <location>
        <begin position="470"/>
        <end position="493"/>
    </location>
</feature>
<feature type="transmembrane region" description="Helical" evidence="1">
    <location>
        <begin position="355"/>
        <end position="383"/>
    </location>
</feature>
<dbReference type="AlphaFoldDB" id="A0A0D0HIX8"/>
<evidence type="ECO:0008006" key="4">
    <source>
        <dbReference type="Google" id="ProtNLM"/>
    </source>
</evidence>
<keyword evidence="3" id="KW-1185">Reference proteome</keyword>
<feature type="transmembrane region" description="Helical" evidence="1">
    <location>
        <begin position="403"/>
        <end position="425"/>
    </location>
</feature>
<dbReference type="EMBL" id="JXTG01000022">
    <property type="protein sequence ID" value="KIP20169.1"/>
    <property type="molecule type" value="Genomic_DNA"/>
</dbReference>
<keyword evidence="1" id="KW-0812">Transmembrane</keyword>
<feature type="transmembrane region" description="Helical" evidence="1">
    <location>
        <begin position="268"/>
        <end position="287"/>
    </location>
</feature>
<gene>
    <name evidence="2" type="ORF">JV16_02632</name>
</gene>
<feature type="transmembrane region" description="Helical" evidence="1">
    <location>
        <begin position="156"/>
        <end position="179"/>
    </location>
</feature>
<dbReference type="RefSeq" id="WP_042536221.1">
    <property type="nucleotide sequence ID" value="NZ_JXTG01000022.1"/>
</dbReference>
<sequence>MKRESVENIFSIKWIIVGAVFYFYGAMLKSEIVQVAHQQRLHFNNWDVSLRLLTDPYLILYFVVPIVLLLLVKSILVEFDYQILVRLGSFKKWIYYSFKNFWEIAFPLLCLWVFMSLFMAIGFPYSWSWSEFSKTAHSTNTLDQLVYFFNKPASVFVAQLFLLLCIFSLLHIVFAVTYVLTKSKNFMLFISVFFFLFSIIGFKLFPNEFAFLSPLSFFSITNGVDAFHSPIPVYIVVITFFCLCIWFLQFLDLNKKVYVHSIKSHIPIVTYFSLCVMGIGATARSLVQSPDVTVWDVFVMSFAGVSADRFAYIPFFFYSVVFFGFVYLIQLLFLSNEVEQLGYYKIIRFKSLSKWFWSWMTKLMGVTVFFLFMLIILSLVLAVCFGAHVSFYMTLLSNPLHEVIYHFFVNGFLQIVFYISLVFIFSWTSKESIYGVVLTSMLMLFMLPSVNSKGIIPVGLNGIVYLADYSPYYLTFILVTMNIVSYFIIRYLLKQSLKI</sequence>
<evidence type="ECO:0000313" key="3">
    <source>
        <dbReference type="Proteomes" id="UP000032047"/>
    </source>
</evidence>
<evidence type="ECO:0000256" key="1">
    <source>
        <dbReference type="SAM" id="Phobius"/>
    </source>
</evidence>
<keyword evidence="1" id="KW-0472">Membrane</keyword>
<reference evidence="2 3" key="1">
    <citation type="submission" date="2015-01" db="EMBL/GenBank/DDBJ databases">
        <title>Genome sequence of Anoxybacillus ayderensis strain AB04.</title>
        <authorList>
            <person name="Belduz A.O."/>
            <person name="Canakci S."/>
            <person name="Chan K.-G."/>
            <person name="Kahar U.M."/>
            <person name="Yaakob A.S."/>
            <person name="Chan C.S."/>
            <person name="Goh K.M."/>
        </authorList>
    </citation>
    <scope>NUCLEOTIDE SEQUENCE [LARGE SCALE GENOMIC DNA]</scope>
    <source>
        <strain evidence="2 3">AB04</strain>
    </source>
</reference>
<proteinExistence type="predicted"/>
<evidence type="ECO:0000313" key="2">
    <source>
        <dbReference type="EMBL" id="KIP20169.1"/>
    </source>
</evidence>
<feature type="transmembrane region" description="Helical" evidence="1">
    <location>
        <begin position="57"/>
        <end position="79"/>
    </location>
</feature>
<accession>A0A0D0HIX8</accession>
<feature type="transmembrane region" description="Helical" evidence="1">
    <location>
        <begin position="12"/>
        <end position="37"/>
    </location>
</feature>
<feature type="transmembrane region" description="Helical" evidence="1">
    <location>
        <begin position="432"/>
        <end position="450"/>
    </location>
</feature>
<protein>
    <recommendedName>
        <fullName evidence="4">Permease</fullName>
    </recommendedName>
</protein>
<dbReference type="Proteomes" id="UP000032047">
    <property type="component" value="Unassembled WGS sequence"/>
</dbReference>
<feature type="transmembrane region" description="Helical" evidence="1">
    <location>
        <begin position="310"/>
        <end position="334"/>
    </location>
</feature>